<feature type="region of interest" description="Disordered" evidence="2">
    <location>
        <begin position="289"/>
        <end position="317"/>
    </location>
</feature>
<dbReference type="Pfam" id="PF15799">
    <property type="entry name" value="CCD48"/>
    <property type="match status" value="3"/>
</dbReference>
<reference evidence="5" key="1">
    <citation type="submission" date="2025-08" db="UniProtKB">
        <authorList>
            <consortium name="RefSeq"/>
        </authorList>
    </citation>
    <scope>IDENTIFICATION</scope>
</reference>
<gene>
    <name evidence="5" type="primary">LOC106811620</name>
</gene>
<name>A0ABM1EF39_PRICU</name>
<sequence>MEARSVSRRTEWVVSALAHHYGFDQGAPNEIVVLSLGVDQYIQEIFNNLDCAGAGVVSADQFRALCDVLAVGSPPSPDDLPTSLDFKQFHARLCEHVLATFGVRDFRPSSARVADDDEEYVTTSIKLNQATSLRGGGGGERPLAATACITCSMCVRELVNSLLLNKCKMSFAGAMRRGGGGAALTAEQGDCAAKIELIWRAIVDSYETLQQRVVAQEEEVEGLRELVEDLRAALQSGDARCLAFQVELRRTRQLQRQRQRDPCRRCVCDGGAPAPTIHRSVKTIEIRNGRVHSPDDDDHHQVAPPLRGDDQQAAPPTLAERYRHYSPRCMERLVREMARVRGNRDVQLQEALYVTEDLQYEARKRRRAIERLQREADELVALQSRTRDGLREARVYVGDGLERVLELESEARELPLLREKVRQLTKKATSPQERNQCSSSNGRSSPMGQCCSPKCPSPDILDHRAVEGQSGSEDDISTGRDDVTIPDDVITPADITKIQAEVTSLKRQLADCHFKAEEVNASMREELANKQFECDEVLVELQQSENERARLTIIEHGLRDALHLLNGLKSNLVSRRTLGKMVMDALDRSETMTSADEAVQVFVTSLQTIAAGSALLHSSASEDSSPNTTPKRRIPVIREDIISS</sequence>
<dbReference type="RefSeq" id="XP_014670810.1">
    <property type="nucleotide sequence ID" value="XM_014815324.1"/>
</dbReference>
<feature type="compositionally biased region" description="Polar residues" evidence="2">
    <location>
        <begin position="426"/>
        <end position="447"/>
    </location>
</feature>
<evidence type="ECO:0000256" key="1">
    <source>
        <dbReference type="SAM" id="Coils"/>
    </source>
</evidence>
<dbReference type="InterPro" id="IPR002048">
    <property type="entry name" value="EF_hand_dom"/>
</dbReference>
<dbReference type="PROSITE" id="PS50222">
    <property type="entry name" value="EF_HAND_2"/>
    <property type="match status" value="1"/>
</dbReference>
<evidence type="ECO:0000256" key="2">
    <source>
        <dbReference type="SAM" id="MobiDB-lite"/>
    </source>
</evidence>
<proteinExistence type="predicted"/>
<feature type="coiled-coil region" evidence="1">
    <location>
        <begin position="206"/>
        <end position="233"/>
    </location>
</feature>
<accession>A0ABM1EF39</accession>
<feature type="domain" description="EF-hand" evidence="3">
    <location>
        <begin position="37"/>
        <end position="72"/>
    </location>
</feature>
<keyword evidence="1" id="KW-0175">Coiled coil</keyword>
<evidence type="ECO:0000259" key="3">
    <source>
        <dbReference type="PROSITE" id="PS50222"/>
    </source>
</evidence>
<protein>
    <submittedName>
        <fullName evidence="5">EF-hand and coiled-coil domain-containing protein 1-like</fullName>
    </submittedName>
</protein>
<feature type="compositionally biased region" description="Basic and acidic residues" evidence="2">
    <location>
        <begin position="289"/>
        <end position="301"/>
    </location>
</feature>
<evidence type="ECO:0000313" key="4">
    <source>
        <dbReference type="Proteomes" id="UP000695022"/>
    </source>
</evidence>
<evidence type="ECO:0000313" key="5">
    <source>
        <dbReference type="RefSeq" id="XP_014670810.1"/>
    </source>
</evidence>
<organism evidence="4 5">
    <name type="scientific">Priapulus caudatus</name>
    <name type="common">Priapulid worm</name>
    <dbReference type="NCBI Taxonomy" id="37621"/>
    <lineage>
        <taxon>Eukaryota</taxon>
        <taxon>Metazoa</taxon>
        <taxon>Ecdysozoa</taxon>
        <taxon>Scalidophora</taxon>
        <taxon>Priapulida</taxon>
        <taxon>Priapulimorpha</taxon>
        <taxon>Priapulimorphida</taxon>
        <taxon>Priapulidae</taxon>
        <taxon>Priapulus</taxon>
    </lineage>
</organism>
<dbReference type="GeneID" id="106811620"/>
<keyword evidence="4" id="KW-1185">Reference proteome</keyword>
<feature type="region of interest" description="Disordered" evidence="2">
    <location>
        <begin position="423"/>
        <end position="487"/>
    </location>
</feature>
<dbReference type="Proteomes" id="UP000695022">
    <property type="component" value="Unplaced"/>
</dbReference>
<dbReference type="InterPro" id="IPR031601">
    <property type="entry name" value="CCD48"/>
</dbReference>